<proteinExistence type="predicted"/>
<evidence type="ECO:0000313" key="1">
    <source>
        <dbReference type="EMBL" id="JAV64010.1"/>
    </source>
</evidence>
<dbReference type="AlphaFoldDB" id="A0A1Y1KV21"/>
<sequence>MASSSSRSASRAWPKIFGYRRSGLIRTDRSERKREEWLSCLGIVDVPFTYATMITGLHMSPSDPRPHITLAAATSDMQTQKLHNVMHCRASSEDIQEATFVGTRAYTTQHKDDRQLRDSYKKPYHIRTSLMPEEDEGKPFPVGFVLGPDGSMNWYVLNKHGKTLYIKSDFYMVGEGSSAHMQFLHPELNKPVKAKFHGFEQPTPISPNPEPINLEAGMSSLNLTNEQLTKDFESVHLSVRLGSNMNTPLRCDTKRKASLKTGWADWEYLNDINSFQCEWYNEILRCPTLPDGVEEVEVEFDSRLPRPFYFHTTSRGTLYTTADYWHHGKNSSFFVYLERGVFYLTYSWPKQDMAFQQSEV</sequence>
<accession>A0A1Y1KV21</accession>
<reference evidence="1" key="1">
    <citation type="journal article" date="2016" name="Sci. Rep.">
        <title>Molecular characterization of firefly nuptial gifts: a multi-omics approach sheds light on postcopulatory sexual selection.</title>
        <authorList>
            <person name="Al-Wathiqui N."/>
            <person name="Fallon T.R."/>
            <person name="South A."/>
            <person name="Weng J.K."/>
            <person name="Lewis S.M."/>
        </authorList>
    </citation>
    <scope>NUCLEOTIDE SEQUENCE</scope>
</reference>
<name>A0A1Y1KV21_PHOPY</name>
<protein>
    <submittedName>
        <fullName evidence="1">Uncharacterized protein</fullName>
    </submittedName>
</protein>
<organism evidence="1">
    <name type="scientific">Photinus pyralis</name>
    <name type="common">Common eastern firefly</name>
    <name type="synonym">Lampyris pyralis</name>
    <dbReference type="NCBI Taxonomy" id="7054"/>
    <lineage>
        <taxon>Eukaryota</taxon>
        <taxon>Metazoa</taxon>
        <taxon>Ecdysozoa</taxon>
        <taxon>Arthropoda</taxon>
        <taxon>Hexapoda</taxon>
        <taxon>Insecta</taxon>
        <taxon>Pterygota</taxon>
        <taxon>Neoptera</taxon>
        <taxon>Endopterygota</taxon>
        <taxon>Coleoptera</taxon>
        <taxon>Polyphaga</taxon>
        <taxon>Elateriformia</taxon>
        <taxon>Elateroidea</taxon>
        <taxon>Lampyridae</taxon>
        <taxon>Lampyrinae</taxon>
        <taxon>Photinus</taxon>
    </lineage>
</organism>
<dbReference type="EMBL" id="GEZM01075696">
    <property type="protein sequence ID" value="JAV64010.1"/>
    <property type="molecule type" value="Transcribed_RNA"/>
</dbReference>